<dbReference type="Proteomes" id="UP000024635">
    <property type="component" value="Unassembled WGS sequence"/>
</dbReference>
<dbReference type="EMBL" id="JARK01001501">
    <property type="protein sequence ID" value="EYB94949.1"/>
    <property type="molecule type" value="Genomic_DNA"/>
</dbReference>
<comment type="caution">
    <text evidence="1">The sequence shown here is derived from an EMBL/GenBank/DDBJ whole genome shotgun (WGS) entry which is preliminary data.</text>
</comment>
<evidence type="ECO:0000313" key="1">
    <source>
        <dbReference type="EMBL" id="EYB94949.1"/>
    </source>
</evidence>
<dbReference type="AlphaFoldDB" id="A0A016SX77"/>
<gene>
    <name evidence="1" type="primary">Acey_s0165.g28</name>
    <name evidence="1" type="ORF">Y032_0165g28</name>
</gene>
<sequence>MYLKCPKMVSKPVFRDGVCTSLLEQIYVQRRVSPLISSIGQDKTCLPDVAAVAGSQHQVPAFWSGSAPAPRIGYFVLIKKQSFRHFCNFYCTLLESAWRGGQESANIVDLRNEVVPCL</sequence>
<evidence type="ECO:0000313" key="2">
    <source>
        <dbReference type="Proteomes" id="UP000024635"/>
    </source>
</evidence>
<organism evidence="1 2">
    <name type="scientific">Ancylostoma ceylanicum</name>
    <dbReference type="NCBI Taxonomy" id="53326"/>
    <lineage>
        <taxon>Eukaryota</taxon>
        <taxon>Metazoa</taxon>
        <taxon>Ecdysozoa</taxon>
        <taxon>Nematoda</taxon>
        <taxon>Chromadorea</taxon>
        <taxon>Rhabditida</taxon>
        <taxon>Rhabditina</taxon>
        <taxon>Rhabditomorpha</taxon>
        <taxon>Strongyloidea</taxon>
        <taxon>Ancylostomatidae</taxon>
        <taxon>Ancylostomatinae</taxon>
        <taxon>Ancylostoma</taxon>
    </lineage>
</organism>
<keyword evidence="2" id="KW-1185">Reference proteome</keyword>
<proteinExistence type="predicted"/>
<accession>A0A016SX77</accession>
<protein>
    <submittedName>
        <fullName evidence="1">Uncharacterized protein</fullName>
    </submittedName>
</protein>
<reference evidence="2" key="1">
    <citation type="journal article" date="2015" name="Nat. Genet.">
        <title>The genome and transcriptome of the zoonotic hookworm Ancylostoma ceylanicum identify infection-specific gene families.</title>
        <authorList>
            <person name="Schwarz E.M."/>
            <person name="Hu Y."/>
            <person name="Antoshechkin I."/>
            <person name="Miller M.M."/>
            <person name="Sternberg P.W."/>
            <person name="Aroian R.V."/>
        </authorList>
    </citation>
    <scope>NUCLEOTIDE SEQUENCE</scope>
    <source>
        <strain evidence="2">HY135</strain>
    </source>
</reference>
<name>A0A016SX77_9BILA</name>